<gene>
    <name evidence="1" type="ORF">SAMN04488542_12234</name>
</gene>
<dbReference type="OrthoDB" id="2666285at2"/>
<evidence type="ECO:0000313" key="2">
    <source>
        <dbReference type="Proteomes" id="UP000198972"/>
    </source>
</evidence>
<name>A0A1G7QH62_9BACL</name>
<dbReference type="STRING" id="670482.SAMN04488542_12234"/>
<reference evidence="1 2" key="1">
    <citation type="submission" date="2016-10" db="EMBL/GenBank/DDBJ databases">
        <authorList>
            <person name="de Groot N.N."/>
        </authorList>
    </citation>
    <scope>NUCLEOTIDE SEQUENCE [LARGE SCALE GENOMIC DNA]</scope>
    <source>
        <strain evidence="1 2">DSM 28129</strain>
    </source>
</reference>
<dbReference type="Proteomes" id="UP000198972">
    <property type="component" value="Unassembled WGS sequence"/>
</dbReference>
<keyword evidence="2" id="KW-1185">Reference proteome</keyword>
<sequence length="79" mass="9541">MSDEKELEKELSELLSDGELSISEEERRQKERKLLSTRYEIRVQTQLDPIVEETRAYRSIAREVDDRYDEYMKKADKKN</sequence>
<protein>
    <submittedName>
        <fullName evidence="1">Uncharacterized protein</fullName>
    </submittedName>
</protein>
<dbReference type="EMBL" id="FNBG01000022">
    <property type="protein sequence ID" value="SDF97788.1"/>
    <property type="molecule type" value="Genomic_DNA"/>
</dbReference>
<organism evidence="1 2">
    <name type="scientific">Fontibacillus panacisegetis</name>
    <dbReference type="NCBI Taxonomy" id="670482"/>
    <lineage>
        <taxon>Bacteria</taxon>
        <taxon>Bacillati</taxon>
        <taxon>Bacillota</taxon>
        <taxon>Bacilli</taxon>
        <taxon>Bacillales</taxon>
        <taxon>Paenibacillaceae</taxon>
        <taxon>Fontibacillus</taxon>
    </lineage>
</organism>
<dbReference type="AlphaFoldDB" id="A0A1G7QH62"/>
<accession>A0A1G7QH62</accession>
<dbReference type="RefSeq" id="WP_091233339.1">
    <property type="nucleotide sequence ID" value="NZ_FNBG01000022.1"/>
</dbReference>
<proteinExistence type="predicted"/>
<evidence type="ECO:0000313" key="1">
    <source>
        <dbReference type="EMBL" id="SDF97788.1"/>
    </source>
</evidence>